<dbReference type="RefSeq" id="WP_111135103.1">
    <property type="nucleotide sequence ID" value="NZ_POUB01000106.1"/>
</dbReference>
<evidence type="ECO:0000313" key="6">
    <source>
        <dbReference type="EMBL" id="PZF97022.1"/>
    </source>
</evidence>
<evidence type="ECO:0000259" key="5">
    <source>
        <dbReference type="Pfam" id="PF02782"/>
    </source>
</evidence>
<dbReference type="AlphaFoldDB" id="A0A2W2CET9"/>
<keyword evidence="7" id="KW-1185">Reference proteome</keyword>
<proteinExistence type="inferred from homology"/>
<dbReference type="Gene3D" id="3.30.420.40">
    <property type="match status" value="1"/>
</dbReference>
<comment type="caution">
    <text evidence="6">The sequence shown here is derived from an EMBL/GenBank/DDBJ whole genome shotgun (WGS) entry which is preliminary data.</text>
</comment>
<dbReference type="InterPro" id="IPR018483">
    <property type="entry name" value="Carb_kinase_FGGY_CS"/>
</dbReference>
<evidence type="ECO:0000256" key="4">
    <source>
        <dbReference type="ARBA" id="ARBA00022777"/>
    </source>
</evidence>
<dbReference type="EMBL" id="POUB01000106">
    <property type="protein sequence ID" value="PZF97022.1"/>
    <property type="molecule type" value="Genomic_DNA"/>
</dbReference>
<dbReference type="GO" id="GO:0016301">
    <property type="term" value="F:kinase activity"/>
    <property type="evidence" value="ECO:0007669"/>
    <property type="project" value="UniProtKB-KW"/>
</dbReference>
<dbReference type="SUPFAM" id="SSF53067">
    <property type="entry name" value="Actin-like ATPase domain"/>
    <property type="match status" value="1"/>
</dbReference>
<dbReference type="OrthoDB" id="9782710at2"/>
<keyword evidence="2" id="KW-0859">Xylose metabolism</keyword>
<dbReference type="InterPro" id="IPR043129">
    <property type="entry name" value="ATPase_NBD"/>
</dbReference>
<dbReference type="PANTHER" id="PTHR43095:SF5">
    <property type="entry name" value="XYLULOSE KINASE"/>
    <property type="match status" value="1"/>
</dbReference>
<feature type="domain" description="Carbohydrate kinase FGGY C-terminal" evidence="5">
    <location>
        <begin position="10"/>
        <end position="187"/>
    </location>
</feature>
<dbReference type="PROSITE" id="PS00445">
    <property type="entry name" value="FGGY_KINASES_2"/>
    <property type="match status" value="1"/>
</dbReference>
<dbReference type="GO" id="GO:0016773">
    <property type="term" value="F:phosphotransferase activity, alcohol group as acceptor"/>
    <property type="evidence" value="ECO:0007669"/>
    <property type="project" value="InterPro"/>
</dbReference>
<name>A0A2W2CET9_9ACTN</name>
<evidence type="ECO:0000256" key="3">
    <source>
        <dbReference type="ARBA" id="ARBA00022679"/>
    </source>
</evidence>
<evidence type="ECO:0000313" key="7">
    <source>
        <dbReference type="Proteomes" id="UP000248749"/>
    </source>
</evidence>
<organism evidence="6 7">
    <name type="scientific">Micromonospora deserti</name>
    <dbReference type="NCBI Taxonomy" id="2070366"/>
    <lineage>
        <taxon>Bacteria</taxon>
        <taxon>Bacillati</taxon>
        <taxon>Actinomycetota</taxon>
        <taxon>Actinomycetes</taxon>
        <taxon>Micromonosporales</taxon>
        <taxon>Micromonosporaceae</taxon>
        <taxon>Micromonospora</taxon>
    </lineage>
</organism>
<keyword evidence="4" id="KW-0418">Kinase</keyword>
<dbReference type="Pfam" id="PF02782">
    <property type="entry name" value="FGGY_C"/>
    <property type="match status" value="1"/>
</dbReference>
<accession>A0A2W2CET9</accession>
<keyword evidence="2" id="KW-0119">Carbohydrate metabolism</keyword>
<evidence type="ECO:0000256" key="2">
    <source>
        <dbReference type="ARBA" id="ARBA00022629"/>
    </source>
</evidence>
<reference evidence="6 7" key="1">
    <citation type="submission" date="2018-01" db="EMBL/GenBank/DDBJ databases">
        <title>Draft genome sequence of Salinispora sp. 13K206.</title>
        <authorList>
            <person name="Sahin N."/>
            <person name="Saygin H."/>
            <person name="Ay H."/>
        </authorList>
    </citation>
    <scope>NUCLEOTIDE SEQUENCE [LARGE SCALE GENOMIC DNA]</scope>
    <source>
        <strain evidence="6 7">13K206</strain>
    </source>
</reference>
<dbReference type="InterPro" id="IPR050406">
    <property type="entry name" value="FGGY_Carb_Kinase"/>
</dbReference>
<protein>
    <recommendedName>
        <fullName evidence="5">Carbohydrate kinase FGGY C-terminal domain-containing protein</fullName>
    </recommendedName>
</protein>
<dbReference type="PANTHER" id="PTHR43095">
    <property type="entry name" value="SUGAR KINASE"/>
    <property type="match status" value="1"/>
</dbReference>
<evidence type="ECO:0000256" key="1">
    <source>
        <dbReference type="ARBA" id="ARBA00009156"/>
    </source>
</evidence>
<dbReference type="GO" id="GO:0042732">
    <property type="term" value="P:D-xylose metabolic process"/>
    <property type="evidence" value="ECO:0007669"/>
    <property type="project" value="UniProtKB-KW"/>
</dbReference>
<gene>
    <name evidence="6" type="ORF">C1I99_16445</name>
</gene>
<dbReference type="InterPro" id="IPR018485">
    <property type="entry name" value="FGGY_C"/>
</dbReference>
<keyword evidence="3" id="KW-0808">Transferase</keyword>
<dbReference type="Proteomes" id="UP000248749">
    <property type="component" value="Unassembled WGS sequence"/>
</dbReference>
<comment type="similarity">
    <text evidence="1">Belongs to the FGGY kinase family.</text>
</comment>
<sequence>MNPEASAQLNLGTGAQLLRRVAAPQPVRSPVTHLYVAADHGWYAMAAVQNAGLALDWAGFVLGLSWPELVAAAQESPAGAGGVSFLPFLTGERGGLAGPASRGAWLGLQASTTRAELARAALEAMVFAVRRSAELLGPIGPAVRLTGGGGRETLVRQLLADCLGVEVRRTEIRSASATGAAILAARGAGVRLAVPGRESPPVAPRDDPALEEAYRRWCERLPAADA</sequence>